<evidence type="ECO:0000313" key="3">
    <source>
        <dbReference type="Proteomes" id="UP000321532"/>
    </source>
</evidence>
<organism evidence="2 3">
    <name type="scientific">Adhaeribacter aerolatus</name>
    <dbReference type="NCBI Taxonomy" id="670289"/>
    <lineage>
        <taxon>Bacteria</taxon>
        <taxon>Pseudomonadati</taxon>
        <taxon>Bacteroidota</taxon>
        <taxon>Cytophagia</taxon>
        <taxon>Cytophagales</taxon>
        <taxon>Hymenobacteraceae</taxon>
        <taxon>Adhaeribacter</taxon>
    </lineage>
</organism>
<dbReference type="InterPro" id="IPR051532">
    <property type="entry name" value="Ester_Hydrolysis_Enzymes"/>
</dbReference>
<accession>A0A512AXS1</accession>
<keyword evidence="3" id="KW-1185">Reference proteome</keyword>
<dbReference type="RefSeq" id="WP_146897782.1">
    <property type="nucleotide sequence ID" value="NZ_BJYS01000015.1"/>
</dbReference>
<dbReference type="AlphaFoldDB" id="A0A512AXS1"/>
<evidence type="ECO:0000313" key="2">
    <source>
        <dbReference type="EMBL" id="GEO04513.1"/>
    </source>
</evidence>
<dbReference type="GO" id="GO:0004622">
    <property type="term" value="F:phosphatidylcholine lysophospholipase activity"/>
    <property type="evidence" value="ECO:0007669"/>
    <property type="project" value="TreeGrafter"/>
</dbReference>
<comment type="caution">
    <text evidence="2">The sequence shown here is derived from an EMBL/GenBank/DDBJ whole genome shotgun (WGS) entry which is preliminary data.</text>
</comment>
<gene>
    <name evidence="2" type="ORF">AAE02nite_21770</name>
</gene>
<dbReference type="Pfam" id="PF13472">
    <property type="entry name" value="Lipase_GDSL_2"/>
    <property type="match status" value="1"/>
</dbReference>
<reference evidence="2 3" key="1">
    <citation type="submission" date="2019-07" db="EMBL/GenBank/DDBJ databases">
        <title>Whole genome shotgun sequence of Adhaeribacter aerolatus NBRC 106133.</title>
        <authorList>
            <person name="Hosoyama A."/>
            <person name="Uohara A."/>
            <person name="Ohji S."/>
            <person name="Ichikawa N."/>
        </authorList>
    </citation>
    <scope>NUCLEOTIDE SEQUENCE [LARGE SCALE GENOMIC DNA]</scope>
    <source>
        <strain evidence="2 3">NBRC 106133</strain>
    </source>
</reference>
<dbReference type="InterPro" id="IPR006311">
    <property type="entry name" value="TAT_signal"/>
</dbReference>
<protein>
    <submittedName>
        <fullName evidence="2">Lipase</fullName>
    </submittedName>
</protein>
<dbReference type="PANTHER" id="PTHR30383">
    <property type="entry name" value="THIOESTERASE 1/PROTEASE 1/LYSOPHOSPHOLIPASE L1"/>
    <property type="match status" value="1"/>
</dbReference>
<dbReference type="SUPFAM" id="SSF52266">
    <property type="entry name" value="SGNH hydrolase"/>
    <property type="match status" value="1"/>
</dbReference>
<dbReference type="PANTHER" id="PTHR30383:SF5">
    <property type="entry name" value="SGNH HYDROLASE-TYPE ESTERASE DOMAIN-CONTAINING PROTEIN"/>
    <property type="match status" value="1"/>
</dbReference>
<sequence length="255" mass="28323">MKTENNTGRRDFLKKATIGGLATWAIPEIVEAGLAAGKGRQITLAKNDIVLFQGDSITDAGRKRENKNQNSAPALGSGYAYLAAAEMLQKFPGKTLQIYNRGVSADKVYQLADRWQTDTLDLKPNVLSILIGVNDHWHIIKKGYAGSLKKYQDDYRALLDRTKQNLPDVKFIIGEPFGVTGIKGNYENWDPAFKDYQLAARKIAENFSAAFIPYQSVFDQARKVAPSTYWTYDGVHTTIAGAKLMAEAWLQTVKA</sequence>
<dbReference type="PROSITE" id="PS51318">
    <property type="entry name" value="TAT"/>
    <property type="match status" value="1"/>
</dbReference>
<feature type="domain" description="SGNH hydrolase-type esterase" evidence="1">
    <location>
        <begin position="54"/>
        <end position="243"/>
    </location>
</feature>
<dbReference type="OrthoDB" id="9794725at2"/>
<dbReference type="InterPro" id="IPR036514">
    <property type="entry name" value="SGNH_hydro_sf"/>
</dbReference>
<name>A0A512AXS1_9BACT</name>
<dbReference type="EMBL" id="BJYS01000015">
    <property type="protein sequence ID" value="GEO04513.1"/>
    <property type="molecule type" value="Genomic_DNA"/>
</dbReference>
<dbReference type="Proteomes" id="UP000321532">
    <property type="component" value="Unassembled WGS sequence"/>
</dbReference>
<proteinExistence type="predicted"/>
<dbReference type="Gene3D" id="3.40.50.1110">
    <property type="entry name" value="SGNH hydrolase"/>
    <property type="match status" value="1"/>
</dbReference>
<evidence type="ECO:0000259" key="1">
    <source>
        <dbReference type="Pfam" id="PF13472"/>
    </source>
</evidence>
<dbReference type="InterPro" id="IPR013830">
    <property type="entry name" value="SGNH_hydro"/>
</dbReference>
<dbReference type="CDD" id="cd01834">
    <property type="entry name" value="SGNH_hydrolase_like_2"/>
    <property type="match status" value="1"/>
</dbReference>